<accession>A0AAW1W565</accession>
<reference evidence="2 3" key="1">
    <citation type="journal article" date="2023" name="G3 (Bethesda)">
        <title>A chromosome-length genome assembly and annotation of blackberry (Rubus argutus, cv. 'Hillquist').</title>
        <authorList>
            <person name="Bruna T."/>
            <person name="Aryal R."/>
            <person name="Dudchenko O."/>
            <person name="Sargent D.J."/>
            <person name="Mead D."/>
            <person name="Buti M."/>
            <person name="Cavallini A."/>
            <person name="Hytonen T."/>
            <person name="Andres J."/>
            <person name="Pham M."/>
            <person name="Weisz D."/>
            <person name="Mascagni F."/>
            <person name="Usai G."/>
            <person name="Natali L."/>
            <person name="Bassil N."/>
            <person name="Fernandez G.E."/>
            <person name="Lomsadze A."/>
            <person name="Armour M."/>
            <person name="Olukolu B."/>
            <person name="Poorten T."/>
            <person name="Britton C."/>
            <person name="Davik J."/>
            <person name="Ashrafi H."/>
            <person name="Aiden E.L."/>
            <person name="Borodovsky M."/>
            <person name="Worthington M."/>
        </authorList>
    </citation>
    <scope>NUCLEOTIDE SEQUENCE [LARGE SCALE GENOMIC DNA]</scope>
    <source>
        <strain evidence="2">PI 553951</strain>
    </source>
</reference>
<keyword evidence="3" id="KW-1185">Reference proteome</keyword>
<proteinExistence type="predicted"/>
<evidence type="ECO:0000256" key="1">
    <source>
        <dbReference type="SAM" id="MobiDB-lite"/>
    </source>
</evidence>
<feature type="compositionally biased region" description="Acidic residues" evidence="1">
    <location>
        <begin position="57"/>
        <end position="69"/>
    </location>
</feature>
<dbReference type="AlphaFoldDB" id="A0AAW1W565"/>
<name>A0AAW1W565_RUBAR</name>
<protein>
    <submittedName>
        <fullName evidence="2">Uncharacterized protein</fullName>
    </submittedName>
</protein>
<feature type="region of interest" description="Disordered" evidence="1">
    <location>
        <begin position="48"/>
        <end position="77"/>
    </location>
</feature>
<sequence length="103" mass="11465">MPSDSALLNLTKLLVSCSVCFRPSKEVRDCREEETELRSSAGLRAGGGACMHLQVSPDDDAEAGDDSSEASEPHGDGRCRRLVLGDRRIKERKLWYDLDLERE</sequence>
<comment type="caution">
    <text evidence="2">The sequence shown here is derived from an EMBL/GenBank/DDBJ whole genome shotgun (WGS) entry which is preliminary data.</text>
</comment>
<gene>
    <name evidence="2" type="ORF">M0R45_028270</name>
</gene>
<dbReference type="Proteomes" id="UP001457282">
    <property type="component" value="Unassembled WGS sequence"/>
</dbReference>
<evidence type="ECO:0000313" key="3">
    <source>
        <dbReference type="Proteomes" id="UP001457282"/>
    </source>
</evidence>
<organism evidence="2 3">
    <name type="scientific">Rubus argutus</name>
    <name type="common">Southern blackberry</name>
    <dbReference type="NCBI Taxonomy" id="59490"/>
    <lineage>
        <taxon>Eukaryota</taxon>
        <taxon>Viridiplantae</taxon>
        <taxon>Streptophyta</taxon>
        <taxon>Embryophyta</taxon>
        <taxon>Tracheophyta</taxon>
        <taxon>Spermatophyta</taxon>
        <taxon>Magnoliopsida</taxon>
        <taxon>eudicotyledons</taxon>
        <taxon>Gunneridae</taxon>
        <taxon>Pentapetalae</taxon>
        <taxon>rosids</taxon>
        <taxon>fabids</taxon>
        <taxon>Rosales</taxon>
        <taxon>Rosaceae</taxon>
        <taxon>Rosoideae</taxon>
        <taxon>Rosoideae incertae sedis</taxon>
        <taxon>Rubus</taxon>
    </lineage>
</organism>
<evidence type="ECO:0000313" key="2">
    <source>
        <dbReference type="EMBL" id="KAK9919688.1"/>
    </source>
</evidence>
<dbReference type="EMBL" id="JBEDUW010000006">
    <property type="protein sequence ID" value="KAK9919688.1"/>
    <property type="molecule type" value="Genomic_DNA"/>
</dbReference>